<dbReference type="Gene3D" id="3.30.160.60">
    <property type="entry name" value="Classic Zinc Finger"/>
    <property type="match status" value="2"/>
</dbReference>
<dbReference type="PROSITE" id="PS00028">
    <property type="entry name" value="ZINC_FINGER_C2H2_1"/>
    <property type="match status" value="3"/>
</dbReference>
<evidence type="ECO:0000256" key="5">
    <source>
        <dbReference type="ARBA" id="ARBA00022833"/>
    </source>
</evidence>
<keyword evidence="3" id="KW-0677">Repeat</keyword>
<dbReference type="GO" id="GO:0008270">
    <property type="term" value="F:zinc ion binding"/>
    <property type="evidence" value="ECO:0007669"/>
    <property type="project" value="UniProtKB-KW"/>
</dbReference>
<dbReference type="AlphaFoldDB" id="A0A668AHP0"/>
<feature type="compositionally biased region" description="Low complexity" evidence="8">
    <location>
        <begin position="369"/>
        <end position="385"/>
    </location>
</feature>
<dbReference type="InterPro" id="IPR036236">
    <property type="entry name" value="Znf_C2H2_sf"/>
</dbReference>
<dbReference type="GeneID" id="115362716"/>
<dbReference type="PANTHER" id="PTHR24394">
    <property type="entry name" value="ZINC FINGER PROTEIN"/>
    <property type="match status" value="1"/>
</dbReference>
<dbReference type="InterPro" id="IPR013087">
    <property type="entry name" value="Znf_C2H2_type"/>
</dbReference>
<keyword evidence="5" id="KW-0862">Zinc</keyword>
<evidence type="ECO:0000259" key="9">
    <source>
        <dbReference type="PROSITE" id="PS50157"/>
    </source>
</evidence>
<sequence>MFHQQDHLKSQLQESHPASRQLFHCQECGKQYNTQLGYRRHLVAAHSAAAGLPCPEGPPGLLEHLGSHIDRPPPTEGNASAAVPVRERKYSCERCDRRFYTRKDVRRHAVVHTGRRDFLCPRCAQRFGRRDHLTRHLKKSHAQEAGLTPTGTPNTPVATPTPATPCPVKEEPSPVTCDMGSASKEPMEAFSMYNSYPMANPVPGMGHPHGLMQGSLSSSMGMGRHMPPPSPQPHHHHLQPPAPQQQQQQQQQQPYGNMTRYQHGSTSYPRADVDSFLLDLQSGLPPHLSAAPSSTSTTASPQREVLAEGVGSVGAGDPHLLSRSPALSSAELSCTANMDLGPLLGFLPFSLPPYSAHMGMGGLVMGYPSTSTSTSSPSASTGLSSQAPGPFTLLQPPQAHVPQGPAAHNHSQLPQGYSSPAMSTSSSLPRYYQAFQQ</sequence>
<evidence type="ECO:0000256" key="1">
    <source>
        <dbReference type="ARBA" id="ARBA00004123"/>
    </source>
</evidence>
<dbReference type="Pfam" id="PF00096">
    <property type="entry name" value="zf-C2H2"/>
    <property type="match status" value="1"/>
</dbReference>
<evidence type="ECO:0000256" key="7">
    <source>
        <dbReference type="PROSITE-ProRule" id="PRU00042"/>
    </source>
</evidence>
<feature type="compositionally biased region" description="Polar residues" evidence="8">
    <location>
        <begin position="255"/>
        <end position="268"/>
    </location>
</feature>
<accession>A0A668AHP0</accession>
<dbReference type="OrthoDB" id="3533395at2759"/>
<dbReference type="Proteomes" id="UP000472263">
    <property type="component" value="Chromosome 7"/>
</dbReference>
<keyword evidence="4 7" id="KW-0863">Zinc-finger</keyword>
<keyword evidence="11" id="KW-1185">Reference proteome</keyword>
<reference evidence="10" key="1">
    <citation type="submission" date="2019-06" db="EMBL/GenBank/DDBJ databases">
        <authorList>
            <consortium name="Wellcome Sanger Institute Data Sharing"/>
        </authorList>
    </citation>
    <scope>NUCLEOTIDE SEQUENCE [LARGE SCALE GENOMIC DNA]</scope>
</reference>
<feature type="domain" description="C2H2-type" evidence="9">
    <location>
        <begin position="23"/>
        <end position="51"/>
    </location>
</feature>
<feature type="domain" description="C2H2-type" evidence="9">
    <location>
        <begin position="118"/>
        <end position="146"/>
    </location>
</feature>
<dbReference type="SMART" id="SM00355">
    <property type="entry name" value="ZnF_C2H2"/>
    <property type="match status" value="3"/>
</dbReference>
<keyword evidence="6" id="KW-0539">Nucleus</keyword>
<feature type="compositionally biased region" description="Low complexity" evidence="8">
    <location>
        <begin position="210"/>
        <end position="223"/>
    </location>
</feature>
<reference evidence="10" key="2">
    <citation type="submission" date="2025-08" db="UniProtKB">
        <authorList>
            <consortium name="Ensembl"/>
        </authorList>
    </citation>
    <scope>IDENTIFICATION</scope>
</reference>
<proteinExistence type="predicted"/>
<dbReference type="FunCoup" id="A0A668AHP0">
    <property type="interactions" value="2"/>
</dbReference>
<feature type="region of interest" description="Disordered" evidence="8">
    <location>
        <begin position="134"/>
        <end position="179"/>
    </location>
</feature>
<dbReference type="PROSITE" id="PS50157">
    <property type="entry name" value="ZINC_FINGER_C2H2_2"/>
    <property type="match status" value="3"/>
</dbReference>
<dbReference type="PANTHER" id="PTHR24394:SF29">
    <property type="entry name" value="MYONEURIN"/>
    <property type="match status" value="1"/>
</dbReference>
<dbReference type="GO" id="GO:0005634">
    <property type="term" value="C:nucleus"/>
    <property type="evidence" value="ECO:0007669"/>
    <property type="project" value="UniProtKB-SubCell"/>
</dbReference>
<feature type="compositionally biased region" description="Low complexity" evidence="8">
    <location>
        <begin position="418"/>
        <end position="427"/>
    </location>
</feature>
<evidence type="ECO:0000313" key="10">
    <source>
        <dbReference type="Ensembl" id="ENSMMDP00005044456.1"/>
    </source>
</evidence>
<feature type="region of interest" description="Disordered" evidence="8">
    <location>
        <begin position="369"/>
        <end position="428"/>
    </location>
</feature>
<feature type="compositionally biased region" description="Low complexity" evidence="8">
    <location>
        <begin position="244"/>
        <end position="254"/>
    </location>
</feature>
<dbReference type="SUPFAM" id="SSF57667">
    <property type="entry name" value="beta-beta-alpha zinc fingers"/>
    <property type="match status" value="1"/>
</dbReference>
<dbReference type="Ensembl" id="ENSMMDT00005045342.1">
    <property type="protein sequence ID" value="ENSMMDP00005044456.1"/>
    <property type="gene ID" value="ENSMMDG00005020404.1"/>
</dbReference>
<evidence type="ECO:0000313" key="11">
    <source>
        <dbReference type="Proteomes" id="UP000472263"/>
    </source>
</evidence>
<evidence type="ECO:0000256" key="3">
    <source>
        <dbReference type="ARBA" id="ARBA00022737"/>
    </source>
</evidence>
<feature type="region of interest" description="Disordered" evidence="8">
    <location>
        <begin position="204"/>
        <end position="268"/>
    </location>
</feature>
<organism evidence="10 11">
    <name type="scientific">Myripristis murdjan</name>
    <name type="common">pinecone soldierfish</name>
    <dbReference type="NCBI Taxonomy" id="586833"/>
    <lineage>
        <taxon>Eukaryota</taxon>
        <taxon>Metazoa</taxon>
        <taxon>Chordata</taxon>
        <taxon>Craniata</taxon>
        <taxon>Vertebrata</taxon>
        <taxon>Euteleostomi</taxon>
        <taxon>Actinopterygii</taxon>
        <taxon>Neopterygii</taxon>
        <taxon>Teleostei</taxon>
        <taxon>Neoteleostei</taxon>
        <taxon>Acanthomorphata</taxon>
        <taxon>Holocentriformes</taxon>
        <taxon>Holocentridae</taxon>
        <taxon>Myripristis</taxon>
    </lineage>
</organism>
<gene>
    <name evidence="10" type="primary">LOC115362716</name>
</gene>
<name>A0A668AHP0_9TELE</name>
<dbReference type="GeneTree" id="ENSGT00940000164771"/>
<comment type="subcellular location">
    <subcellularLocation>
        <location evidence="1">Nucleus</location>
    </subcellularLocation>
</comment>
<evidence type="ECO:0000256" key="6">
    <source>
        <dbReference type="ARBA" id="ARBA00023242"/>
    </source>
</evidence>
<dbReference type="InParanoid" id="A0A668AHP0"/>
<feature type="compositionally biased region" description="Low complexity" evidence="8">
    <location>
        <begin position="148"/>
        <end position="161"/>
    </location>
</feature>
<feature type="domain" description="C2H2-type" evidence="9">
    <location>
        <begin position="90"/>
        <end position="117"/>
    </location>
</feature>
<keyword evidence="2" id="KW-0479">Metal-binding</keyword>
<protein>
    <submittedName>
        <fullName evidence="10">Zinc finger protein PLAGL2-like</fullName>
    </submittedName>
</protein>
<evidence type="ECO:0000256" key="4">
    <source>
        <dbReference type="ARBA" id="ARBA00022771"/>
    </source>
</evidence>
<dbReference type="FunFam" id="3.30.160.60:FF:000256">
    <property type="entry name" value="PLAG1 like zinc finger 2"/>
    <property type="match status" value="1"/>
</dbReference>
<dbReference type="RefSeq" id="XP_029912628.1">
    <property type="nucleotide sequence ID" value="XM_030056768.1"/>
</dbReference>
<evidence type="ECO:0000256" key="8">
    <source>
        <dbReference type="SAM" id="MobiDB-lite"/>
    </source>
</evidence>
<evidence type="ECO:0000256" key="2">
    <source>
        <dbReference type="ARBA" id="ARBA00022723"/>
    </source>
</evidence>
<reference evidence="10" key="3">
    <citation type="submission" date="2025-09" db="UniProtKB">
        <authorList>
            <consortium name="Ensembl"/>
        </authorList>
    </citation>
    <scope>IDENTIFICATION</scope>
</reference>